<dbReference type="AlphaFoldDB" id="A0A3N4HK86"/>
<organism evidence="2 3">
    <name type="scientific">Ascobolus immersus RN42</name>
    <dbReference type="NCBI Taxonomy" id="1160509"/>
    <lineage>
        <taxon>Eukaryota</taxon>
        <taxon>Fungi</taxon>
        <taxon>Dikarya</taxon>
        <taxon>Ascomycota</taxon>
        <taxon>Pezizomycotina</taxon>
        <taxon>Pezizomycetes</taxon>
        <taxon>Pezizales</taxon>
        <taxon>Ascobolaceae</taxon>
        <taxon>Ascobolus</taxon>
    </lineage>
</organism>
<sequence length="590" mass="63387">MVEIFKDERGLANGERFIYSKGQVPNPVEEIDPGKMLAVTVQKFRLNPNVPDQSYTCYELLPTRSVYLCNMRVAEVAFCGGNSNDYSPHQGEIETWKALVRQTNSVTGRTWPLGSRWVSRLLSRLYDSFGTVCLDVLYEDQPTRTTRPWKLEKPFTLRVFLSQVPILPLPNRALLPCPVIDKLQPEGVRWEDTAQMYFPANESTAVEAGPPNIEQATAAGDQGVEGTAIEAEPQNIEQATAAGDQGVEGAAIEAEPQNIEQATAAGDQGVEGAALEAEPQNIEQATAAGDQGVEGTAIEAGTQNMEQATARDESLHEDESNLPDNEDDVSNGTVTQEPSSLDGTTIAFGNDATNEDGSAANLNVAPQNGATKGETTLAFDKNAVKIEDEGGSSASVAEDVPDGTIADEIDTENACFGSGHCVELMKEHKLERMVMDGNESNPKEHVGGGNTSSFSGTVVDIIEGDGQECHGQSKPSTPLPGQDRGLVTVYDSIKSDQLEANREEGFNSPIAAVTDTAFVFCKVEENYKETNESQSDKSRCTVGNPETGCTSENVKESHDTGNDWLLDDDDDETGGVVVPKTDLVFAHGSN</sequence>
<evidence type="ECO:0000313" key="3">
    <source>
        <dbReference type="Proteomes" id="UP000275078"/>
    </source>
</evidence>
<keyword evidence="3" id="KW-1185">Reference proteome</keyword>
<feature type="compositionally biased region" description="Polar residues" evidence="1">
    <location>
        <begin position="330"/>
        <end position="343"/>
    </location>
</feature>
<name>A0A3N4HK86_ASCIM</name>
<feature type="compositionally biased region" description="Basic and acidic residues" evidence="1">
    <location>
        <begin position="309"/>
        <end position="319"/>
    </location>
</feature>
<feature type="compositionally biased region" description="Basic and acidic residues" evidence="1">
    <location>
        <begin position="530"/>
        <end position="539"/>
    </location>
</feature>
<feature type="region of interest" description="Disordered" evidence="1">
    <location>
        <begin position="530"/>
        <end position="575"/>
    </location>
</feature>
<gene>
    <name evidence="2" type="ORF">BJ508DRAFT_314235</name>
</gene>
<dbReference type="Proteomes" id="UP000275078">
    <property type="component" value="Unassembled WGS sequence"/>
</dbReference>
<evidence type="ECO:0000313" key="2">
    <source>
        <dbReference type="EMBL" id="RPA72968.1"/>
    </source>
</evidence>
<dbReference type="EMBL" id="ML119838">
    <property type="protein sequence ID" value="RPA72968.1"/>
    <property type="molecule type" value="Genomic_DNA"/>
</dbReference>
<protein>
    <submittedName>
        <fullName evidence="2">Uncharacterized protein</fullName>
    </submittedName>
</protein>
<reference evidence="2 3" key="1">
    <citation type="journal article" date="2018" name="Nat. Ecol. Evol.">
        <title>Pezizomycetes genomes reveal the molecular basis of ectomycorrhizal truffle lifestyle.</title>
        <authorList>
            <person name="Murat C."/>
            <person name="Payen T."/>
            <person name="Noel B."/>
            <person name="Kuo A."/>
            <person name="Morin E."/>
            <person name="Chen J."/>
            <person name="Kohler A."/>
            <person name="Krizsan K."/>
            <person name="Balestrini R."/>
            <person name="Da Silva C."/>
            <person name="Montanini B."/>
            <person name="Hainaut M."/>
            <person name="Levati E."/>
            <person name="Barry K.W."/>
            <person name="Belfiori B."/>
            <person name="Cichocki N."/>
            <person name="Clum A."/>
            <person name="Dockter R.B."/>
            <person name="Fauchery L."/>
            <person name="Guy J."/>
            <person name="Iotti M."/>
            <person name="Le Tacon F."/>
            <person name="Lindquist E.A."/>
            <person name="Lipzen A."/>
            <person name="Malagnac F."/>
            <person name="Mello A."/>
            <person name="Molinier V."/>
            <person name="Miyauchi S."/>
            <person name="Poulain J."/>
            <person name="Riccioni C."/>
            <person name="Rubini A."/>
            <person name="Sitrit Y."/>
            <person name="Splivallo R."/>
            <person name="Traeger S."/>
            <person name="Wang M."/>
            <person name="Zifcakova L."/>
            <person name="Wipf D."/>
            <person name="Zambonelli A."/>
            <person name="Paolocci F."/>
            <person name="Nowrousian M."/>
            <person name="Ottonello S."/>
            <person name="Baldrian P."/>
            <person name="Spatafora J.W."/>
            <person name="Henrissat B."/>
            <person name="Nagy L.G."/>
            <person name="Aury J.M."/>
            <person name="Wincker P."/>
            <person name="Grigoriev I.V."/>
            <person name="Bonfante P."/>
            <person name="Martin F.M."/>
        </authorList>
    </citation>
    <scope>NUCLEOTIDE SEQUENCE [LARGE SCALE GENOMIC DNA]</scope>
    <source>
        <strain evidence="2 3">RN42</strain>
    </source>
</reference>
<evidence type="ECO:0000256" key="1">
    <source>
        <dbReference type="SAM" id="MobiDB-lite"/>
    </source>
</evidence>
<proteinExistence type="predicted"/>
<accession>A0A3N4HK86</accession>
<feature type="compositionally biased region" description="Acidic residues" evidence="1">
    <location>
        <begin position="320"/>
        <end position="329"/>
    </location>
</feature>
<feature type="region of interest" description="Disordered" evidence="1">
    <location>
        <begin position="306"/>
        <end position="358"/>
    </location>
</feature>